<feature type="transmembrane region" description="Helical" evidence="8">
    <location>
        <begin position="77"/>
        <end position="95"/>
    </location>
</feature>
<feature type="transmembrane region" description="Helical" evidence="8">
    <location>
        <begin position="262"/>
        <end position="284"/>
    </location>
</feature>
<dbReference type="NCBIfam" id="TIGR00711">
    <property type="entry name" value="efflux_EmrB"/>
    <property type="match status" value="1"/>
</dbReference>
<dbReference type="Gene3D" id="1.20.1720.10">
    <property type="entry name" value="Multidrug resistance protein D"/>
    <property type="match status" value="1"/>
</dbReference>
<reference evidence="10" key="1">
    <citation type="submission" date="2020-05" db="EMBL/GenBank/DDBJ databases">
        <authorList>
            <person name="Chiriac C."/>
            <person name="Salcher M."/>
            <person name="Ghai R."/>
            <person name="Kavagutti S V."/>
        </authorList>
    </citation>
    <scope>NUCLEOTIDE SEQUENCE</scope>
</reference>
<feature type="transmembrane region" description="Helical" evidence="8">
    <location>
        <begin position="135"/>
        <end position="157"/>
    </location>
</feature>
<keyword evidence="5 8" id="KW-0812">Transmembrane</keyword>
<evidence type="ECO:0000313" key="11">
    <source>
        <dbReference type="EMBL" id="CAB4783778.1"/>
    </source>
</evidence>
<dbReference type="InterPro" id="IPR011701">
    <property type="entry name" value="MFS"/>
</dbReference>
<dbReference type="Gene3D" id="1.20.1250.20">
    <property type="entry name" value="MFS general substrate transporter like domains"/>
    <property type="match status" value="1"/>
</dbReference>
<organism evidence="10">
    <name type="scientific">freshwater metagenome</name>
    <dbReference type="NCBI Taxonomy" id="449393"/>
    <lineage>
        <taxon>unclassified sequences</taxon>
        <taxon>metagenomes</taxon>
        <taxon>ecological metagenomes</taxon>
    </lineage>
</organism>
<dbReference type="InterPro" id="IPR004638">
    <property type="entry name" value="EmrB-like"/>
</dbReference>
<dbReference type="GO" id="GO:0022857">
    <property type="term" value="F:transmembrane transporter activity"/>
    <property type="evidence" value="ECO:0007669"/>
    <property type="project" value="InterPro"/>
</dbReference>
<dbReference type="EMBL" id="CAFBRX010000076">
    <property type="protein sequence ID" value="CAB5123787.1"/>
    <property type="molecule type" value="Genomic_DNA"/>
</dbReference>
<comment type="similarity">
    <text evidence="2">Belongs to the major facilitator superfamily. EmrB family.</text>
</comment>
<dbReference type="GO" id="GO:0005886">
    <property type="term" value="C:plasma membrane"/>
    <property type="evidence" value="ECO:0007669"/>
    <property type="project" value="UniProtKB-SubCell"/>
</dbReference>
<evidence type="ECO:0000313" key="12">
    <source>
        <dbReference type="EMBL" id="CAB5123787.1"/>
    </source>
</evidence>
<evidence type="ECO:0000256" key="8">
    <source>
        <dbReference type="SAM" id="Phobius"/>
    </source>
</evidence>
<dbReference type="EMBL" id="CAEZZV010000132">
    <property type="protein sequence ID" value="CAB4783778.1"/>
    <property type="molecule type" value="Genomic_DNA"/>
</dbReference>
<evidence type="ECO:0000256" key="6">
    <source>
        <dbReference type="ARBA" id="ARBA00022989"/>
    </source>
</evidence>
<feature type="transmembrane region" description="Helical" evidence="8">
    <location>
        <begin position="433"/>
        <end position="455"/>
    </location>
</feature>
<sequence length="475" mass="51144">MKRIQYKWLVAIAFVLGQFMEILDTTVINTAIPSLSKEFATTPATMEWVILGYLLSLAIFIPSSGWIGDKYGTKKTFLFALSVFTLASALCGQANSIDQLIIFRVLQGVGGGMLTPVGMAMLYRAFPPEERARASAVLIIPTVIAPALGPVLGGAIIDHTTWRWIFYINLPIGIIGIAFVALFLKEHREPRVGRFDFAGFVLSGLGLSGVLYALSQAPEHGWLSSTVLLTGLGGLVMLAILIKVETSIAEPMLALRLYKDRIFRNANLTNTLSYGAFIGFYFLLPQFMQTLLGASAMKSGLATFPQAIGVIVMSRFVGRWYHTVGPRRLISFGLLAAGSATIPFAFLNLNSSLVTIGALMFLRGCGMAFAFMPLQAATYANIEAPDTGRASSINSTQRQTSAALGVAILATIFISRTNHLLDSGASTDTAKLGGFHAGFIASVAIFYLGSVFAFFKIKDSDAARTMQPRAKTATV</sequence>
<dbReference type="EMBL" id="CAEZUK010000056">
    <property type="protein sequence ID" value="CAB4597086.1"/>
    <property type="molecule type" value="Genomic_DNA"/>
</dbReference>
<protein>
    <submittedName>
        <fullName evidence="10">Unannotated protein</fullName>
    </submittedName>
</protein>
<feature type="transmembrane region" description="Helical" evidence="8">
    <location>
        <begin position="195"/>
        <end position="215"/>
    </location>
</feature>
<keyword evidence="4" id="KW-1003">Cell membrane</keyword>
<evidence type="ECO:0000256" key="1">
    <source>
        <dbReference type="ARBA" id="ARBA00004651"/>
    </source>
</evidence>
<evidence type="ECO:0000256" key="2">
    <source>
        <dbReference type="ARBA" id="ARBA00008537"/>
    </source>
</evidence>
<evidence type="ECO:0000256" key="4">
    <source>
        <dbReference type="ARBA" id="ARBA00022475"/>
    </source>
</evidence>
<evidence type="ECO:0000256" key="3">
    <source>
        <dbReference type="ARBA" id="ARBA00022448"/>
    </source>
</evidence>
<evidence type="ECO:0000259" key="9">
    <source>
        <dbReference type="PROSITE" id="PS50850"/>
    </source>
</evidence>
<dbReference type="AlphaFoldDB" id="A0A6J6G705"/>
<dbReference type="SUPFAM" id="SSF103473">
    <property type="entry name" value="MFS general substrate transporter"/>
    <property type="match status" value="1"/>
</dbReference>
<feature type="transmembrane region" description="Helical" evidence="8">
    <location>
        <begin position="329"/>
        <end position="347"/>
    </location>
</feature>
<feature type="transmembrane region" description="Helical" evidence="8">
    <location>
        <begin position="353"/>
        <end position="380"/>
    </location>
</feature>
<feature type="transmembrane region" description="Helical" evidence="8">
    <location>
        <begin position="163"/>
        <end position="183"/>
    </location>
</feature>
<feature type="transmembrane region" description="Helical" evidence="8">
    <location>
        <begin position="401"/>
        <end position="421"/>
    </location>
</feature>
<keyword evidence="3" id="KW-0813">Transport</keyword>
<proteinExistence type="inferred from homology"/>
<dbReference type="PANTHER" id="PTHR42718">
    <property type="entry name" value="MAJOR FACILITATOR SUPERFAMILY MULTIDRUG TRANSPORTER MFSC"/>
    <property type="match status" value="1"/>
</dbReference>
<feature type="transmembrane region" description="Helical" evidence="8">
    <location>
        <begin position="48"/>
        <end position="68"/>
    </location>
</feature>
<feature type="domain" description="Major facilitator superfamily (MFS) profile" evidence="9">
    <location>
        <begin position="10"/>
        <end position="461"/>
    </location>
</feature>
<accession>A0A6J6G705</accession>
<dbReference type="PANTHER" id="PTHR42718:SF9">
    <property type="entry name" value="MAJOR FACILITATOR SUPERFAMILY MULTIDRUG TRANSPORTER MFSC"/>
    <property type="match status" value="1"/>
</dbReference>
<evidence type="ECO:0000313" key="10">
    <source>
        <dbReference type="EMBL" id="CAB4597086.1"/>
    </source>
</evidence>
<feature type="transmembrane region" description="Helical" evidence="8">
    <location>
        <begin position="296"/>
        <end position="317"/>
    </location>
</feature>
<comment type="subcellular location">
    <subcellularLocation>
        <location evidence="1">Cell membrane</location>
        <topology evidence="1">Multi-pass membrane protein</topology>
    </subcellularLocation>
</comment>
<dbReference type="Pfam" id="PF07690">
    <property type="entry name" value="MFS_1"/>
    <property type="match status" value="1"/>
</dbReference>
<gene>
    <name evidence="10" type="ORF">UFOPK1820_00487</name>
    <name evidence="11" type="ORF">UFOPK2921_01018</name>
    <name evidence="12" type="ORF">UFOPK4422_00858</name>
</gene>
<feature type="transmembrane region" description="Helical" evidence="8">
    <location>
        <begin position="221"/>
        <end position="242"/>
    </location>
</feature>
<evidence type="ECO:0000256" key="5">
    <source>
        <dbReference type="ARBA" id="ARBA00022692"/>
    </source>
</evidence>
<dbReference type="InterPro" id="IPR036259">
    <property type="entry name" value="MFS_trans_sf"/>
</dbReference>
<name>A0A6J6G705_9ZZZZ</name>
<dbReference type="InterPro" id="IPR020846">
    <property type="entry name" value="MFS_dom"/>
</dbReference>
<dbReference type="CDD" id="cd17503">
    <property type="entry name" value="MFS_LmrB_MDR_like"/>
    <property type="match status" value="1"/>
</dbReference>
<keyword evidence="6 8" id="KW-1133">Transmembrane helix</keyword>
<keyword evidence="7 8" id="KW-0472">Membrane</keyword>
<evidence type="ECO:0000256" key="7">
    <source>
        <dbReference type="ARBA" id="ARBA00023136"/>
    </source>
</evidence>
<dbReference type="PROSITE" id="PS50850">
    <property type="entry name" value="MFS"/>
    <property type="match status" value="1"/>
</dbReference>
<feature type="transmembrane region" description="Helical" evidence="8">
    <location>
        <begin position="101"/>
        <end position="123"/>
    </location>
</feature>